<evidence type="ECO:0000313" key="2">
    <source>
        <dbReference type="EMBL" id="VAV89393.1"/>
    </source>
</evidence>
<protein>
    <recommendedName>
        <fullName evidence="1">TadE-like domain-containing protein</fullName>
    </recommendedName>
</protein>
<accession>A0A3B0RYD1</accession>
<proteinExistence type="predicted"/>
<organism evidence="2">
    <name type="scientific">hydrothermal vent metagenome</name>
    <dbReference type="NCBI Taxonomy" id="652676"/>
    <lineage>
        <taxon>unclassified sequences</taxon>
        <taxon>metagenomes</taxon>
        <taxon>ecological metagenomes</taxon>
    </lineage>
</organism>
<evidence type="ECO:0000259" key="1">
    <source>
        <dbReference type="Pfam" id="PF07811"/>
    </source>
</evidence>
<dbReference type="Pfam" id="PF07811">
    <property type="entry name" value="TadE"/>
    <property type="match status" value="1"/>
</dbReference>
<feature type="domain" description="TadE-like" evidence="1">
    <location>
        <begin position="25"/>
        <end position="67"/>
    </location>
</feature>
<reference evidence="2" key="1">
    <citation type="submission" date="2018-06" db="EMBL/GenBank/DDBJ databases">
        <authorList>
            <person name="Zhirakovskaya E."/>
        </authorList>
    </citation>
    <scope>NUCLEOTIDE SEQUENCE</scope>
</reference>
<name>A0A3B0RYD1_9ZZZZ</name>
<dbReference type="AlphaFoldDB" id="A0A3B0RYD1"/>
<dbReference type="InterPro" id="IPR012495">
    <property type="entry name" value="TadE-like_dom"/>
</dbReference>
<gene>
    <name evidence="2" type="ORF">MNBD_ALPHA01-2018</name>
</gene>
<sequence>MKNINRNKKPYLRKFLKRLKKNQTGAAMVEMAFVVPVISLAAIGTLEVGMTMLSTTMLEGAISEASRSGMTGYVAEGQTREAYINDLLRERTFGMIDLTNLVIQQTVYDSFGSVGLPEPFTDSNGDEIYDAGVETYTDMNCNDTWDAEVGTSGVGGPGQVVLYEVIYDANFMTGYFSKMVGDADGKIRLTASTVIQNEPYGIPAPGCVPTEKI</sequence>
<dbReference type="EMBL" id="UOEJ01000001">
    <property type="protein sequence ID" value="VAV89393.1"/>
    <property type="molecule type" value="Genomic_DNA"/>
</dbReference>